<keyword evidence="3" id="KW-1185">Reference proteome</keyword>
<gene>
    <name evidence="2" type="ORF">FW778_13455</name>
</gene>
<reference evidence="2 3" key="1">
    <citation type="submission" date="2019-09" db="EMBL/GenBank/DDBJ databases">
        <title>Draft genome sequence of Ginsengibacter sp. BR5-29.</title>
        <authorList>
            <person name="Im W.-T."/>
        </authorList>
    </citation>
    <scope>NUCLEOTIDE SEQUENCE [LARGE SCALE GENOMIC DNA]</scope>
    <source>
        <strain evidence="2 3">BR5-29</strain>
    </source>
</reference>
<proteinExistence type="predicted"/>
<dbReference type="SUPFAM" id="SSF56925">
    <property type="entry name" value="OMPA-like"/>
    <property type="match status" value="1"/>
</dbReference>
<name>A0A5J5IHJ2_9BACT</name>
<dbReference type="Proteomes" id="UP000326903">
    <property type="component" value="Unassembled WGS sequence"/>
</dbReference>
<dbReference type="RefSeq" id="WP_150415281.1">
    <property type="nucleotide sequence ID" value="NZ_VYQF01000003.1"/>
</dbReference>
<feature type="signal peptide" evidence="1">
    <location>
        <begin position="1"/>
        <end position="20"/>
    </location>
</feature>
<comment type="caution">
    <text evidence="2">The sequence shown here is derived from an EMBL/GenBank/DDBJ whole genome shotgun (WGS) entry which is preliminary data.</text>
</comment>
<dbReference type="AlphaFoldDB" id="A0A5J5IHJ2"/>
<dbReference type="EMBL" id="VYQF01000003">
    <property type="protein sequence ID" value="KAA9038560.1"/>
    <property type="molecule type" value="Genomic_DNA"/>
</dbReference>
<evidence type="ECO:0000313" key="3">
    <source>
        <dbReference type="Proteomes" id="UP000326903"/>
    </source>
</evidence>
<evidence type="ECO:0008006" key="4">
    <source>
        <dbReference type="Google" id="ProtNLM"/>
    </source>
</evidence>
<sequence length="174" mass="18846">MKKRVIFTLILVGLFGVAQAQKGDKSIEAGPLISFPIGSDGFPSILKTGGGLEAIGQYNFSNRSALLLKIALTSWGYKERTIGYGPRRLTFLSLQGGYKYQFGTSGFFINGLAGTDIDLGDRFSTISFTLGAGKRFTVKDDRFIDVGVDLAGGDAEGRVNFKVIFSLIQWLKGK</sequence>
<evidence type="ECO:0000313" key="2">
    <source>
        <dbReference type="EMBL" id="KAA9038560.1"/>
    </source>
</evidence>
<accession>A0A5J5IHJ2</accession>
<keyword evidence="1" id="KW-0732">Signal</keyword>
<protein>
    <recommendedName>
        <fullName evidence="4">Outer membrane protein beta-barrel domain-containing protein</fullName>
    </recommendedName>
</protein>
<evidence type="ECO:0000256" key="1">
    <source>
        <dbReference type="SAM" id="SignalP"/>
    </source>
</evidence>
<feature type="chain" id="PRO_5023810048" description="Outer membrane protein beta-barrel domain-containing protein" evidence="1">
    <location>
        <begin position="21"/>
        <end position="174"/>
    </location>
</feature>
<dbReference type="InterPro" id="IPR011250">
    <property type="entry name" value="OMP/PagP_B-barrel"/>
</dbReference>
<organism evidence="2 3">
    <name type="scientific">Ginsengibacter hankyongi</name>
    <dbReference type="NCBI Taxonomy" id="2607284"/>
    <lineage>
        <taxon>Bacteria</taxon>
        <taxon>Pseudomonadati</taxon>
        <taxon>Bacteroidota</taxon>
        <taxon>Chitinophagia</taxon>
        <taxon>Chitinophagales</taxon>
        <taxon>Chitinophagaceae</taxon>
        <taxon>Ginsengibacter</taxon>
    </lineage>
</organism>